<dbReference type="NCBIfam" id="NF006871">
    <property type="entry name" value="PRK09367.1"/>
    <property type="match status" value="1"/>
</dbReference>
<proteinExistence type="inferred from homology"/>
<dbReference type="EMBL" id="JBHSHC010000014">
    <property type="protein sequence ID" value="MFC4766265.1"/>
    <property type="molecule type" value="Genomic_DNA"/>
</dbReference>
<evidence type="ECO:0000256" key="2">
    <source>
        <dbReference type="ARBA" id="ARBA00012994"/>
    </source>
</evidence>
<gene>
    <name evidence="8" type="primary">hutH</name>
    <name evidence="8" type="ORF">ACFO8Q_02465</name>
</gene>
<organism evidence="8 9">
    <name type="scientific">Effusibacillus consociatus</name>
    <dbReference type="NCBI Taxonomy" id="1117041"/>
    <lineage>
        <taxon>Bacteria</taxon>
        <taxon>Bacillati</taxon>
        <taxon>Bacillota</taxon>
        <taxon>Bacilli</taxon>
        <taxon>Bacillales</taxon>
        <taxon>Alicyclobacillaceae</taxon>
        <taxon>Effusibacillus</taxon>
    </lineage>
</organism>
<dbReference type="Proteomes" id="UP001596002">
    <property type="component" value="Unassembled WGS sequence"/>
</dbReference>
<sequence>MRKSIILLDGDDLKIEDIVAVARYGARVELSTLVAEKIKKCRALVDRFVSEERVIYGVTTGLGDLCKVRITAEQSSALSRNVIMSHACGVGNPLPEDQVRAIMFCAVVNFSQGHSGVSLETVETLIRMLNERVTPWVPSQGSVGYLTHMAHISLVAIGLGQAYCNEQLMSGKEAMSRSGIPLLSLKEKEGLSLVNGTVCMTGISALTIYDSINLAKWSDIAGAMSFEALKGNKSAYDHRVHKVRPFKGQVKVANNLLRLSDGSEITEKYKEYRVQDALSIRSIPQVHGACRDKIEHAAEIVRTELNSATDNPLIFDDGDGGISVSACNAHGEPLALTMDMLAASVTELANISERRIDRLINPHVSELPAFLVEKSGLNSGFMIPQYVAASLVAENKVLSHPISVDSIPTSAYQEDHVSMGTPAALKACQVVRNTQKVIAIELLTAAQALEFHRPLKFGKGTEFVYGLIRKKVSAWIEDRVFYPDIHQMISVVEDGSWIQAIEEQVGQL</sequence>
<evidence type="ECO:0000256" key="6">
    <source>
        <dbReference type="NCBIfam" id="TIGR01225"/>
    </source>
</evidence>
<dbReference type="Pfam" id="PF00221">
    <property type="entry name" value="Lyase_aromatic"/>
    <property type="match status" value="1"/>
</dbReference>
<dbReference type="GO" id="GO:0004397">
    <property type="term" value="F:histidine ammonia-lyase activity"/>
    <property type="evidence" value="ECO:0007669"/>
    <property type="project" value="UniProtKB-EC"/>
</dbReference>
<dbReference type="Gene3D" id="1.20.200.10">
    <property type="entry name" value="Fumarase/aspartase (Central domain)"/>
    <property type="match status" value="1"/>
</dbReference>
<comment type="similarity">
    <text evidence="7">Belongs to the PAL/histidase family.</text>
</comment>
<keyword evidence="9" id="KW-1185">Reference proteome</keyword>
<dbReference type="InterPro" id="IPR008948">
    <property type="entry name" value="L-Aspartase-like"/>
</dbReference>
<dbReference type="NCBIfam" id="TIGR01225">
    <property type="entry name" value="hutH"/>
    <property type="match status" value="1"/>
</dbReference>
<dbReference type="InterPro" id="IPR001106">
    <property type="entry name" value="Aromatic_Lyase"/>
</dbReference>
<evidence type="ECO:0000256" key="1">
    <source>
        <dbReference type="ARBA" id="ARBA00005113"/>
    </source>
</evidence>
<name>A0ABV9Q0S5_9BACL</name>
<evidence type="ECO:0000256" key="3">
    <source>
        <dbReference type="ARBA" id="ARBA00022808"/>
    </source>
</evidence>
<evidence type="ECO:0000256" key="5">
    <source>
        <dbReference type="ARBA" id="ARBA00049269"/>
    </source>
</evidence>
<evidence type="ECO:0000313" key="9">
    <source>
        <dbReference type="Proteomes" id="UP001596002"/>
    </source>
</evidence>
<evidence type="ECO:0000256" key="4">
    <source>
        <dbReference type="ARBA" id="ARBA00023239"/>
    </source>
</evidence>
<evidence type="ECO:0000256" key="7">
    <source>
        <dbReference type="RuleBase" id="RU003954"/>
    </source>
</evidence>
<dbReference type="RefSeq" id="WP_380024066.1">
    <property type="nucleotide sequence ID" value="NZ_JBHSHC010000014.1"/>
</dbReference>
<dbReference type="Gene3D" id="1.10.275.10">
    <property type="entry name" value="Fumarase/aspartase (N-terminal domain)"/>
    <property type="match status" value="1"/>
</dbReference>
<dbReference type="CDD" id="cd00332">
    <property type="entry name" value="PAL-HAL"/>
    <property type="match status" value="1"/>
</dbReference>
<dbReference type="InterPro" id="IPR005921">
    <property type="entry name" value="HutH"/>
</dbReference>
<accession>A0ABV9Q0S5</accession>
<keyword evidence="3" id="KW-0369">Histidine metabolism</keyword>
<comment type="pathway">
    <text evidence="1">Amino-acid degradation; L-histidine degradation into L-glutamate; N-formimidoyl-L-glutamate from L-histidine: step 1/3.</text>
</comment>
<evidence type="ECO:0000313" key="8">
    <source>
        <dbReference type="EMBL" id="MFC4766265.1"/>
    </source>
</evidence>
<keyword evidence="4 7" id="KW-0456">Lyase</keyword>
<protein>
    <recommendedName>
        <fullName evidence="2 6">Histidine ammonia-lyase</fullName>
        <ecNumber evidence="2 6">4.3.1.3</ecNumber>
    </recommendedName>
</protein>
<reference evidence="9" key="1">
    <citation type="journal article" date="2019" name="Int. J. Syst. Evol. Microbiol.">
        <title>The Global Catalogue of Microorganisms (GCM) 10K type strain sequencing project: providing services to taxonomists for standard genome sequencing and annotation.</title>
        <authorList>
            <consortium name="The Broad Institute Genomics Platform"/>
            <consortium name="The Broad Institute Genome Sequencing Center for Infectious Disease"/>
            <person name="Wu L."/>
            <person name="Ma J."/>
        </authorList>
    </citation>
    <scope>NUCLEOTIDE SEQUENCE [LARGE SCALE GENOMIC DNA]</scope>
    <source>
        <strain evidence="9">WYCCWR 12678</strain>
    </source>
</reference>
<comment type="caution">
    <text evidence="8">The sequence shown here is derived from an EMBL/GenBank/DDBJ whole genome shotgun (WGS) entry which is preliminary data.</text>
</comment>
<comment type="catalytic activity">
    <reaction evidence="5">
        <text>L-histidine = trans-urocanate + NH4(+)</text>
        <dbReference type="Rhea" id="RHEA:21232"/>
        <dbReference type="ChEBI" id="CHEBI:17771"/>
        <dbReference type="ChEBI" id="CHEBI:28938"/>
        <dbReference type="ChEBI" id="CHEBI:57595"/>
        <dbReference type="EC" id="4.3.1.3"/>
    </reaction>
</comment>
<dbReference type="PANTHER" id="PTHR10362">
    <property type="entry name" value="HISTIDINE AMMONIA-LYASE"/>
    <property type="match status" value="1"/>
</dbReference>
<dbReference type="SUPFAM" id="SSF48557">
    <property type="entry name" value="L-aspartase-like"/>
    <property type="match status" value="1"/>
</dbReference>
<dbReference type="InterPro" id="IPR024083">
    <property type="entry name" value="Fumarase/histidase_N"/>
</dbReference>
<dbReference type="EC" id="4.3.1.3" evidence="2 6"/>